<feature type="transmembrane region" description="Helical" evidence="2">
    <location>
        <begin position="7"/>
        <end position="26"/>
    </location>
</feature>
<keyword evidence="2" id="KW-1133">Transmembrane helix</keyword>
<dbReference type="InterPro" id="IPR014245">
    <property type="entry name" value="Spore_III_AF"/>
</dbReference>
<sequence>MTAVYEWVRNITYYMIFITVVGNLLADSKYEKYLRFFAGIILILLVLKPLTGSLRLDERIAYLFESISFQKEADDFKEKLWGMEDERLERVMSTYEEAVAMDIRGMADTAGFSVRSVKVTIETDRDSPFYGHVTDLYMKLGRQKEENAVGVGWNTAGGSGGSAAGNGIPSSGNSGLSAAGSESADIQIEPQKIQVEPVQIGSGAAGGPAEGGSGDPAAAPGDPAVPAPGASAVIAPGDLAAAPGDLAAAPGDPAAAPGDSAAAPGDLAAAPGDPAAAPGDSAAAPPGASAGAPAVIPPEASRPLTEEEAVAAAVEQSQILARTFPANLEERTKINAFIRKVAGYYGLETAHVQVEWEDD</sequence>
<feature type="region of interest" description="Disordered" evidence="1">
    <location>
        <begin position="244"/>
        <end position="303"/>
    </location>
</feature>
<reference evidence="4" key="1">
    <citation type="submission" date="2016-10" db="EMBL/GenBank/DDBJ databases">
        <authorList>
            <person name="Varghese N."/>
            <person name="Submissions S."/>
        </authorList>
    </citation>
    <scope>NUCLEOTIDE SEQUENCE [LARGE SCALE GENOMIC DNA]</scope>
    <source>
        <strain evidence="4">NLAE-zl-G277</strain>
    </source>
</reference>
<proteinExistence type="predicted"/>
<dbReference type="STRING" id="460384.SAMN05216313_10679"/>
<evidence type="ECO:0000256" key="2">
    <source>
        <dbReference type="SAM" id="Phobius"/>
    </source>
</evidence>
<feature type="region of interest" description="Disordered" evidence="1">
    <location>
        <begin position="162"/>
        <end position="185"/>
    </location>
</feature>
<gene>
    <name evidence="3" type="ORF">SAMN05216313_10679</name>
</gene>
<evidence type="ECO:0000256" key="1">
    <source>
        <dbReference type="SAM" id="MobiDB-lite"/>
    </source>
</evidence>
<keyword evidence="4" id="KW-1185">Reference proteome</keyword>
<feature type="compositionally biased region" description="Low complexity" evidence="1">
    <location>
        <begin position="165"/>
        <end position="184"/>
    </location>
</feature>
<feature type="compositionally biased region" description="Low complexity" evidence="1">
    <location>
        <begin position="244"/>
        <end position="294"/>
    </location>
</feature>
<keyword evidence="2" id="KW-0472">Membrane</keyword>
<evidence type="ECO:0000313" key="3">
    <source>
        <dbReference type="EMBL" id="SET43492.1"/>
    </source>
</evidence>
<dbReference type="Proteomes" id="UP000198508">
    <property type="component" value="Unassembled WGS sequence"/>
</dbReference>
<dbReference type="EMBL" id="FOIM01000006">
    <property type="protein sequence ID" value="SET43492.1"/>
    <property type="molecule type" value="Genomic_DNA"/>
</dbReference>
<dbReference type="Pfam" id="PF09581">
    <property type="entry name" value="Spore_III_AF"/>
    <property type="match status" value="1"/>
</dbReference>
<feature type="transmembrane region" description="Helical" evidence="2">
    <location>
        <begin position="32"/>
        <end position="50"/>
    </location>
</feature>
<evidence type="ECO:0000313" key="4">
    <source>
        <dbReference type="Proteomes" id="UP000198508"/>
    </source>
</evidence>
<dbReference type="AlphaFoldDB" id="A0A1I0EG03"/>
<feature type="compositionally biased region" description="Low complexity" evidence="1">
    <location>
        <begin position="215"/>
        <end position="231"/>
    </location>
</feature>
<feature type="region of interest" description="Disordered" evidence="1">
    <location>
        <begin position="201"/>
        <end position="231"/>
    </location>
</feature>
<feature type="compositionally biased region" description="Gly residues" evidence="1">
    <location>
        <begin position="203"/>
        <end position="214"/>
    </location>
</feature>
<protein>
    <submittedName>
        <fullName evidence="3">Stage III sporulation protein AF (Spore_III_AF)</fullName>
    </submittedName>
</protein>
<dbReference type="RefSeq" id="WP_092362113.1">
    <property type="nucleotide sequence ID" value="NZ_DAINWJ010000276.1"/>
</dbReference>
<accession>A0A1I0EG03</accession>
<organism evidence="3 4">
    <name type="scientific">Enterocloster lavalensis</name>
    <dbReference type="NCBI Taxonomy" id="460384"/>
    <lineage>
        <taxon>Bacteria</taxon>
        <taxon>Bacillati</taxon>
        <taxon>Bacillota</taxon>
        <taxon>Clostridia</taxon>
        <taxon>Lachnospirales</taxon>
        <taxon>Lachnospiraceae</taxon>
        <taxon>Enterocloster</taxon>
    </lineage>
</organism>
<name>A0A1I0EG03_9FIRM</name>
<keyword evidence="2" id="KW-0812">Transmembrane</keyword>